<keyword evidence="3" id="KW-0413">Isomerase</keyword>
<comment type="subcellular location">
    <subcellularLocation>
        <location evidence="1">Peroxisome</location>
    </subcellularLocation>
</comment>
<dbReference type="SUPFAM" id="SSF52096">
    <property type="entry name" value="ClpP/crotonase"/>
    <property type="match status" value="1"/>
</dbReference>
<evidence type="ECO:0000256" key="1">
    <source>
        <dbReference type="ARBA" id="ARBA00004275"/>
    </source>
</evidence>
<dbReference type="InterPro" id="IPR001753">
    <property type="entry name" value="Enoyl-CoA_hydra/iso"/>
</dbReference>
<name>A9WAM5_CHLAA</name>
<sequence>MSNLVTILTNGPVVTLTLNRPMQHNGLTPELLTELEAHIIAARQHHGLRAIVLQASGTYFSCGTDLVALVRQTDRLAYADHGLRLLHQVMLTLIDLPVPFIVAVQGPVNGSALGLVVVADIVLVTPNAHFTAYATTLGLSPEGGWTTLLPRLIGQRRAGEVLLLERPITAEEAVAWGLANRLVAPGHLFDEAQALAYQIATQMPGSVACTRRLLWAEREQIAAALNREREVYCERIQSIEADLGLKAFLDRQRTTMTTEETV</sequence>
<dbReference type="STRING" id="324602.Caur_3632"/>
<dbReference type="HOGENOM" id="CLU_009834_7_2_0"/>
<dbReference type="Pfam" id="PF00378">
    <property type="entry name" value="ECH_1"/>
    <property type="match status" value="1"/>
</dbReference>
<dbReference type="PANTHER" id="PTHR43684:SF1">
    <property type="entry name" value="ENOYL-COA DELTA ISOMERASE 2"/>
    <property type="match status" value="1"/>
</dbReference>
<dbReference type="InParanoid" id="A9WAM5"/>
<dbReference type="EnsemblBacteria" id="ABY36815">
    <property type="protein sequence ID" value="ABY36815"/>
    <property type="gene ID" value="Caur_3632"/>
</dbReference>
<evidence type="ECO:0000313" key="5">
    <source>
        <dbReference type="Proteomes" id="UP000002008"/>
    </source>
</evidence>
<dbReference type="GO" id="GO:0004165">
    <property type="term" value="F:delta(3)-delta(2)-enoyl-CoA isomerase activity"/>
    <property type="evidence" value="ECO:0007669"/>
    <property type="project" value="UniProtKB-ARBA"/>
</dbReference>
<dbReference type="InterPro" id="IPR029045">
    <property type="entry name" value="ClpP/crotonase-like_dom_sf"/>
</dbReference>
<dbReference type="RefSeq" id="WP_012259468.1">
    <property type="nucleotide sequence ID" value="NC_010175.1"/>
</dbReference>
<evidence type="ECO:0000313" key="4">
    <source>
        <dbReference type="EMBL" id="ABY36815.1"/>
    </source>
</evidence>
<accession>A9WAM5</accession>
<evidence type="ECO:0000256" key="3">
    <source>
        <dbReference type="ARBA" id="ARBA00023235"/>
    </source>
</evidence>
<protein>
    <submittedName>
        <fullName evidence="4">Enoyl-CoA hydratase/isomerase</fullName>
    </submittedName>
</protein>
<keyword evidence="5" id="KW-1185">Reference proteome</keyword>
<keyword evidence="2" id="KW-0576">Peroxisome</keyword>
<dbReference type="AlphaFoldDB" id="A9WAM5"/>
<dbReference type="InterPro" id="IPR051053">
    <property type="entry name" value="ECH/Chromodomain_protein"/>
</dbReference>
<dbReference type="PANTHER" id="PTHR43684">
    <property type="match status" value="1"/>
</dbReference>
<dbReference type="GO" id="GO:0006635">
    <property type="term" value="P:fatty acid beta-oxidation"/>
    <property type="evidence" value="ECO:0000318"/>
    <property type="project" value="GO_Central"/>
</dbReference>
<organism evidence="4 5">
    <name type="scientific">Chloroflexus aurantiacus (strain ATCC 29366 / DSM 635 / J-10-fl)</name>
    <dbReference type="NCBI Taxonomy" id="324602"/>
    <lineage>
        <taxon>Bacteria</taxon>
        <taxon>Bacillati</taxon>
        <taxon>Chloroflexota</taxon>
        <taxon>Chloroflexia</taxon>
        <taxon>Chloroflexales</taxon>
        <taxon>Chloroflexineae</taxon>
        <taxon>Chloroflexaceae</taxon>
        <taxon>Chloroflexus</taxon>
    </lineage>
</organism>
<dbReference type="Proteomes" id="UP000002008">
    <property type="component" value="Chromosome"/>
</dbReference>
<proteinExistence type="predicted"/>
<gene>
    <name evidence="4" type="ordered locus">Caur_3632</name>
</gene>
<evidence type="ECO:0000256" key="2">
    <source>
        <dbReference type="ARBA" id="ARBA00023140"/>
    </source>
</evidence>
<dbReference type="KEGG" id="cau:Caur_3632"/>
<dbReference type="CDD" id="cd06558">
    <property type="entry name" value="crotonase-like"/>
    <property type="match status" value="1"/>
</dbReference>
<dbReference type="eggNOG" id="COG1024">
    <property type="taxonomic scope" value="Bacteria"/>
</dbReference>
<dbReference type="EMBL" id="CP000909">
    <property type="protein sequence ID" value="ABY36815.1"/>
    <property type="molecule type" value="Genomic_DNA"/>
</dbReference>
<dbReference type="Gene3D" id="3.90.226.10">
    <property type="entry name" value="2-enoyl-CoA Hydratase, Chain A, domain 1"/>
    <property type="match status" value="1"/>
</dbReference>
<dbReference type="PATRIC" id="fig|324602.8.peg.4086"/>
<reference evidence="5" key="1">
    <citation type="journal article" date="2011" name="BMC Genomics">
        <title>Complete genome sequence of the filamentous anoxygenic phototrophic bacterium Chloroflexus aurantiacus.</title>
        <authorList>
            <person name="Tang K.H."/>
            <person name="Barry K."/>
            <person name="Chertkov O."/>
            <person name="Dalin E."/>
            <person name="Han C.S."/>
            <person name="Hauser L.J."/>
            <person name="Honchak B.M."/>
            <person name="Karbach L.E."/>
            <person name="Land M.L."/>
            <person name="Lapidus A."/>
            <person name="Larimer F.W."/>
            <person name="Mikhailova N."/>
            <person name="Pitluck S."/>
            <person name="Pierson B.K."/>
            <person name="Blankenship R.E."/>
        </authorList>
    </citation>
    <scope>NUCLEOTIDE SEQUENCE [LARGE SCALE GENOMIC DNA]</scope>
    <source>
        <strain evidence="5">ATCC 29366 / DSM 635 / J-10-fl</strain>
    </source>
</reference>